<keyword evidence="4 7" id="KW-0812">Transmembrane</keyword>
<evidence type="ECO:0000256" key="7">
    <source>
        <dbReference type="RuleBase" id="RU363032"/>
    </source>
</evidence>
<feature type="transmembrane region" description="Helical" evidence="7">
    <location>
        <begin position="136"/>
        <end position="157"/>
    </location>
</feature>
<keyword evidence="6 7" id="KW-0472">Membrane</keyword>
<keyword evidence="3" id="KW-1003">Cell membrane</keyword>
<sequence>MGTYILRRLLWTTFLLFVITALVFLIFDVLPTADPAQLRAGRNATPETVAAIRDQLNLDDPLLVRFANYVWDLITKFDFGTSVVNDAPVWDQIKQAIPNTIMLVLGAAVIWFVAGVAVGMISAVRRGSFLDRASMTLALVAISAPVYWLGLVALYLFSSDLGVIPIFPPAGTYDASQGIFSNVSSLFLPWLVLAAAFSAVYARLLRSNLLETMSEDYIRTARAKGLAERRVIFRHGLRSAITPIITVLGLDIGILLGGAILTESVFGIPGIGRLAFDAIQRNDIAIVQGATLFLALGVCLMSLLVDILYAFLDPRVKY</sequence>
<dbReference type="Gene3D" id="1.10.3720.10">
    <property type="entry name" value="MetI-like"/>
    <property type="match status" value="1"/>
</dbReference>
<comment type="similarity">
    <text evidence="7">Belongs to the binding-protein-dependent transport system permease family.</text>
</comment>
<evidence type="ECO:0000259" key="8">
    <source>
        <dbReference type="PROSITE" id="PS50928"/>
    </source>
</evidence>
<dbReference type="CDD" id="cd06261">
    <property type="entry name" value="TM_PBP2"/>
    <property type="match status" value="1"/>
</dbReference>
<protein>
    <submittedName>
        <fullName evidence="9">ABC transporter, permease protein 1 (Cluster 5, nickel/peptides/opines)</fullName>
    </submittedName>
</protein>
<dbReference type="PROSITE" id="PS50928">
    <property type="entry name" value="ABC_TM1"/>
    <property type="match status" value="1"/>
</dbReference>
<dbReference type="InterPro" id="IPR000515">
    <property type="entry name" value="MetI-like"/>
</dbReference>
<dbReference type="Pfam" id="PF19300">
    <property type="entry name" value="BPD_transp_1_N"/>
    <property type="match status" value="1"/>
</dbReference>
<evidence type="ECO:0000256" key="6">
    <source>
        <dbReference type="ARBA" id="ARBA00023136"/>
    </source>
</evidence>
<proteinExistence type="inferred from homology"/>
<dbReference type="InterPro" id="IPR035906">
    <property type="entry name" value="MetI-like_sf"/>
</dbReference>
<feature type="transmembrane region" description="Helical" evidence="7">
    <location>
        <begin position="187"/>
        <end position="205"/>
    </location>
</feature>
<keyword evidence="2 7" id="KW-0813">Transport</keyword>
<dbReference type="AlphaFoldDB" id="A0A6J4TC27"/>
<dbReference type="GO" id="GO:0055085">
    <property type="term" value="P:transmembrane transport"/>
    <property type="evidence" value="ECO:0007669"/>
    <property type="project" value="InterPro"/>
</dbReference>
<dbReference type="Pfam" id="PF00528">
    <property type="entry name" value="BPD_transp_1"/>
    <property type="match status" value="1"/>
</dbReference>
<evidence type="ECO:0000256" key="2">
    <source>
        <dbReference type="ARBA" id="ARBA00022448"/>
    </source>
</evidence>
<keyword evidence="5 7" id="KW-1133">Transmembrane helix</keyword>
<evidence type="ECO:0000256" key="4">
    <source>
        <dbReference type="ARBA" id="ARBA00022692"/>
    </source>
</evidence>
<accession>A0A6J4TC27</accession>
<feature type="transmembrane region" description="Helical" evidence="7">
    <location>
        <begin position="240"/>
        <end position="266"/>
    </location>
</feature>
<gene>
    <name evidence="9" type="ORF">AVDCRST_MAG13-3280</name>
</gene>
<comment type="subcellular location">
    <subcellularLocation>
        <location evidence="1 7">Cell membrane</location>
        <topology evidence="1 7">Multi-pass membrane protein</topology>
    </subcellularLocation>
</comment>
<evidence type="ECO:0000256" key="5">
    <source>
        <dbReference type="ARBA" id="ARBA00022989"/>
    </source>
</evidence>
<evidence type="ECO:0000313" key="9">
    <source>
        <dbReference type="EMBL" id="CAA9519466.1"/>
    </source>
</evidence>
<dbReference type="PANTHER" id="PTHR43163:SF6">
    <property type="entry name" value="DIPEPTIDE TRANSPORT SYSTEM PERMEASE PROTEIN DPPB-RELATED"/>
    <property type="match status" value="1"/>
</dbReference>
<dbReference type="SUPFAM" id="SSF161098">
    <property type="entry name" value="MetI-like"/>
    <property type="match status" value="1"/>
</dbReference>
<feature type="transmembrane region" description="Helical" evidence="7">
    <location>
        <begin position="286"/>
        <end position="312"/>
    </location>
</feature>
<evidence type="ECO:0000256" key="1">
    <source>
        <dbReference type="ARBA" id="ARBA00004651"/>
    </source>
</evidence>
<feature type="domain" description="ABC transmembrane type-1" evidence="8">
    <location>
        <begin position="97"/>
        <end position="309"/>
    </location>
</feature>
<dbReference type="GO" id="GO:0005886">
    <property type="term" value="C:plasma membrane"/>
    <property type="evidence" value="ECO:0007669"/>
    <property type="project" value="UniProtKB-SubCell"/>
</dbReference>
<evidence type="ECO:0000256" key="3">
    <source>
        <dbReference type="ARBA" id="ARBA00022475"/>
    </source>
</evidence>
<dbReference type="InterPro" id="IPR045621">
    <property type="entry name" value="BPD_transp_1_N"/>
</dbReference>
<name>A0A6J4TC27_9ACTN</name>
<feature type="transmembrane region" description="Helical" evidence="7">
    <location>
        <begin position="101"/>
        <end position="124"/>
    </location>
</feature>
<reference evidence="9" key="1">
    <citation type="submission" date="2020-02" db="EMBL/GenBank/DDBJ databases">
        <authorList>
            <person name="Meier V. D."/>
        </authorList>
    </citation>
    <scope>NUCLEOTIDE SEQUENCE</scope>
    <source>
        <strain evidence="9">AVDCRST_MAG13</strain>
    </source>
</reference>
<organism evidence="9">
    <name type="scientific">uncultured Solirubrobacteraceae bacterium</name>
    <dbReference type="NCBI Taxonomy" id="1162706"/>
    <lineage>
        <taxon>Bacteria</taxon>
        <taxon>Bacillati</taxon>
        <taxon>Actinomycetota</taxon>
        <taxon>Thermoleophilia</taxon>
        <taxon>Solirubrobacterales</taxon>
        <taxon>Solirubrobacteraceae</taxon>
        <taxon>environmental samples</taxon>
    </lineage>
</organism>
<dbReference type="EMBL" id="CADCVO010000522">
    <property type="protein sequence ID" value="CAA9519466.1"/>
    <property type="molecule type" value="Genomic_DNA"/>
</dbReference>
<dbReference type="PANTHER" id="PTHR43163">
    <property type="entry name" value="DIPEPTIDE TRANSPORT SYSTEM PERMEASE PROTEIN DPPB-RELATED"/>
    <property type="match status" value="1"/>
</dbReference>
<feature type="transmembrane region" description="Helical" evidence="7">
    <location>
        <begin position="9"/>
        <end position="27"/>
    </location>
</feature>